<feature type="region of interest" description="Disordered" evidence="1">
    <location>
        <begin position="1"/>
        <end position="23"/>
    </location>
</feature>
<organism evidence="2 3">
    <name type="scientific">Stylosanthes scabra</name>
    <dbReference type="NCBI Taxonomy" id="79078"/>
    <lineage>
        <taxon>Eukaryota</taxon>
        <taxon>Viridiplantae</taxon>
        <taxon>Streptophyta</taxon>
        <taxon>Embryophyta</taxon>
        <taxon>Tracheophyta</taxon>
        <taxon>Spermatophyta</taxon>
        <taxon>Magnoliopsida</taxon>
        <taxon>eudicotyledons</taxon>
        <taxon>Gunneridae</taxon>
        <taxon>Pentapetalae</taxon>
        <taxon>rosids</taxon>
        <taxon>fabids</taxon>
        <taxon>Fabales</taxon>
        <taxon>Fabaceae</taxon>
        <taxon>Papilionoideae</taxon>
        <taxon>50 kb inversion clade</taxon>
        <taxon>dalbergioids sensu lato</taxon>
        <taxon>Dalbergieae</taxon>
        <taxon>Pterocarpus clade</taxon>
        <taxon>Stylosanthes</taxon>
    </lineage>
</organism>
<evidence type="ECO:0000313" key="3">
    <source>
        <dbReference type="Proteomes" id="UP001341840"/>
    </source>
</evidence>
<comment type="caution">
    <text evidence="2">The sequence shown here is derived from an EMBL/GenBank/DDBJ whole genome shotgun (WGS) entry which is preliminary data.</text>
</comment>
<feature type="region of interest" description="Disordered" evidence="1">
    <location>
        <begin position="75"/>
        <end position="118"/>
    </location>
</feature>
<proteinExistence type="predicted"/>
<keyword evidence="3" id="KW-1185">Reference proteome</keyword>
<protein>
    <submittedName>
        <fullName evidence="2">Uncharacterized protein</fullName>
    </submittedName>
</protein>
<evidence type="ECO:0000313" key="2">
    <source>
        <dbReference type="EMBL" id="MED6122901.1"/>
    </source>
</evidence>
<dbReference type="Proteomes" id="UP001341840">
    <property type="component" value="Unassembled WGS sequence"/>
</dbReference>
<accession>A0ABU6RFU7</accession>
<reference evidence="2 3" key="1">
    <citation type="journal article" date="2023" name="Plants (Basel)">
        <title>Bridging the Gap: Combining Genomics and Transcriptomics Approaches to Understand Stylosanthes scabra, an Orphan Legume from the Brazilian Caatinga.</title>
        <authorList>
            <person name="Ferreira-Neto J.R.C."/>
            <person name="da Silva M.D."/>
            <person name="Binneck E."/>
            <person name="de Melo N.F."/>
            <person name="da Silva R.H."/>
            <person name="de Melo A.L.T.M."/>
            <person name="Pandolfi V."/>
            <person name="Bustamante F.O."/>
            <person name="Brasileiro-Vidal A.C."/>
            <person name="Benko-Iseppon A.M."/>
        </authorList>
    </citation>
    <scope>NUCLEOTIDE SEQUENCE [LARGE SCALE GENOMIC DNA]</scope>
    <source>
        <tissue evidence="2">Leaves</tissue>
    </source>
</reference>
<gene>
    <name evidence="2" type="ORF">PIB30_044264</name>
</gene>
<sequence>MNKTPRRAKNNRNSSIGAKFDETEVKNGKISPKNLGKVSLGCHASCHVYLTRQQAPVTRGSPWLAEAIHVSTVHVESTRKEADRAGSLQDPTKTRGSAWNADPTAQIRSGSGDKPIGV</sequence>
<name>A0ABU6RFU7_9FABA</name>
<dbReference type="EMBL" id="JASCZI010030471">
    <property type="protein sequence ID" value="MED6122901.1"/>
    <property type="molecule type" value="Genomic_DNA"/>
</dbReference>
<feature type="compositionally biased region" description="Basic residues" evidence="1">
    <location>
        <begin position="1"/>
        <end position="10"/>
    </location>
</feature>
<evidence type="ECO:0000256" key="1">
    <source>
        <dbReference type="SAM" id="MobiDB-lite"/>
    </source>
</evidence>